<dbReference type="Proteomes" id="UP000039865">
    <property type="component" value="Unassembled WGS sequence"/>
</dbReference>
<proteinExistence type="predicted"/>
<evidence type="ECO:0000256" key="3">
    <source>
        <dbReference type="SAM" id="MobiDB-lite"/>
    </source>
</evidence>
<dbReference type="PROSITE" id="PS00598">
    <property type="entry name" value="CHROMO_1"/>
    <property type="match status" value="1"/>
</dbReference>
<protein>
    <submittedName>
        <fullName evidence="5">M-phase phosphoprotein 8</fullName>
    </submittedName>
</protein>
<evidence type="ECO:0000256" key="1">
    <source>
        <dbReference type="ARBA" id="ARBA00004123"/>
    </source>
</evidence>
<name>A0A077ZU69_STYLE</name>
<feature type="domain" description="Chromo" evidence="4">
    <location>
        <begin position="59"/>
        <end position="109"/>
    </location>
</feature>
<dbReference type="CDD" id="cd00024">
    <property type="entry name" value="CD_CSD"/>
    <property type="match status" value="1"/>
</dbReference>
<keyword evidence="2" id="KW-0539">Nucleus</keyword>
<dbReference type="PANTHER" id="PTHR22812">
    <property type="entry name" value="CHROMOBOX PROTEIN"/>
    <property type="match status" value="1"/>
</dbReference>
<sequence length="480" mass="55521">MVRKSARSVNQTITNQYVVNEEYLRELIEQDNDFEPYPELLPSEKAQLESDNENDASMFTVEKILDKRKEGRRIFYLVKWEGYAEDQATWEPLSNLQNVKELLKEFDRQFELGVMNNNSTNVSVNPNNSTNNDNDRNMEFTQDNDEMQYMVQRNSHDKLIPISSKSKSIKKGWSKKFEKQHSQYDAISVNQTLEKHSCVKTEPLSQKIKAKKQGSKSQEIIEDTEEQIKILNKQKEIIKQQQYQIEEQLQILEQIKQHNKIRQLSLQCGIKSNTNNVDTQVSPEKSRSQAKLTKTKNLTYKRGKQSVLKQISQQQQTDGLGQSDLMAKANPKKPGRKKKNAIVNDTTNEAQTNQDQSEQFDPTCCEINTEEINELVQDELPQEGVLEFDTPVSIKSAKMINGQINIVIEWQVRKNGFKPLESMITNDQAKQKCPNLLVDFYESKISSIKSQNVTTADQQKDNQKYSKQIQNPEQEQISKS</sequence>
<dbReference type="AlphaFoldDB" id="A0A077ZU69"/>
<dbReference type="PROSITE" id="PS50013">
    <property type="entry name" value="CHROMO_2"/>
    <property type="match status" value="1"/>
</dbReference>
<gene>
    <name evidence="5" type="primary">Contig2323.g2503</name>
    <name evidence="5" type="ORF">STYLEM_1795</name>
</gene>
<evidence type="ECO:0000313" key="5">
    <source>
        <dbReference type="EMBL" id="CDW72830.1"/>
    </source>
</evidence>
<dbReference type="InterPro" id="IPR008251">
    <property type="entry name" value="Chromo_shadow_dom"/>
</dbReference>
<dbReference type="GO" id="GO:0005634">
    <property type="term" value="C:nucleus"/>
    <property type="evidence" value="ECO:0007669"/>
    <property type="project" value="UniProtKB-SubCell"/>
</dbReference>
<dbReference type="Pfam" id="PF00385">
    <property type="entry name" value="Chromo"/>
    <property type="match status" value="1"/>
</dbReference>
<dbReference type="InterPro" id="IPR051219">
    <property type="entry name" value="Heterochromatin_chromo-domain"/>
</dbReference>
<evidence type="ECO:0000256" key="2">
    <source>
        <dbReference type="ARBA" id="ARBA00023242"/>
    </source>
</evidence>
<organism evidence="5 6">
    <name type="scientific">Stylonychia lemnae</name>
    <name type="common">Ciliate</name>
    <dbReference type="NCBI Taxonomy" id="5949"/>
    <lineage>
        <taxon>Eukaryota</taxon>
        <taxon>Sar</taxon>
        <taxon>Alveolata</taxon>
        <taxon>Ciliophora</taxon>
        <taxon>Intramacronucleata</taxon>
        <taxon>Spirotrichea</taxon>
        <taxon>Stichotrichia</taxon>
        <taxon>Sporadotrichida</taxon>
        <taxon>Oxytrichidae</taxon>
        <taxon>Stylonychinae</taxon>
        <taxon>Stylonychia</taxon>
    </lineage>
</organism>
<feature type="compositionally biased region" description="Low complexity" evidence="3">
    <location>
        <begin position="305"/>
        <end position="316"/>
    </location>
</feature>
<dbReference type="SUPFAM" id="SSF54160">
    <property type="entry name" value="Chromo domain-like"/>
    <property type="match status" value="1"/>
</dbReference>
<dbReference type="InterPro" id="IPR000953">
    <property type="entry name" value="Chromo/chromo_shadow_dom"/>
</dbReference>
<feature type="compositionally biased region" description="Polar residues" evidence="3">
    <location>
        <begin position="465"/>
        <end position="480"/>
    </location>
</feature>
<dbReference type="InterPro" id="IPR023780">
    <property type="entry name" value="Chromo_domain"/>
</dbReference>
<keyword evidence="6" id="KW-1185">Reference proteome</keyword>
<dbReference type="InterPro" id="IPR023779">
    <property type="entry name" value="Chromodomain_CS"/>
</dbReference>
<feature type="compositionally biased region" description="Low complexity" evidence="3">
    <location>
        <begin position="117"/>
        <end position="132"/>
    </location>
</feature>
<dbReference type="InParanoid" id="A0A077ZU69"/>
<dbReference type="CDD" id="cd00034">
    <property type="entry name" value="CSD"/>
    <property type="match status" value="1"/>
</dbReference>
<dbReference type="SMART" id="SM00298">
    <property type="entry name" value="CHROMO"/>
    <property type="match status" value="1"/>
</dbReference>
<feature type="compositionally biased region" description="Basic residues" evidence="3">
    <location>
        <begin position="330"/>
        <end position="340"/>
    </location>
</feature>
<feature type="region of interest" description="Disordered" evidence="3">
    <location>
        <begin position="273"/>
        <end position="342"/>
    </location>
</feature>
<dbReference type="Gene3D" id="2.40.50.40">
    <property type="match status" value="2"/>
</dbReference>
<dbReference type="OrthoDB" id="313371at2759"/>
<accession>A0A077ZU69</accession>
<feature type="compositionally biased region" description="Polar residues" evidence="3">
    <location>
        <begin position="273"/>
        <end position="298"/>
    </location>
</feature>
<evidence type="ECO:0000259" key="4">
    <source>
        <dbReference type="PROSITE" id="PS50013"/>
    </source>
</evidence>
<dbReference type="GO" id="GO:0000792">
    <property type="term" value="C:heterochromatin"/>
    <property type="evidence" value="ECO:0007669"/>
    <property type="project" value="UniProtKB-ARBA"/>
</dbReference>
<dbReference type="EMBL" id="CCKQ01001705">
    <property type="protein sequence ID" value="CDW72830.1"/>
    <property type="molecule type" value="Genomic_DNA"/>
</dbReference>
<feature type="region of interest" description="Disordered" evidence="3">
    <location>
        <begin position="451"/>
        <end position="480"/>
    </location>
</feature>
<dbReference type="Pfam" id="PF01393">
    <property type="entry name" value="Chromo_shadow"/>
    <property type="match status" value="1"/>
</dbReference>
<dbReference type="InterPro" id="IPR016197">
    <property type="entry name" value="Chromo-like_dom_sf"/>
</dbReference>
<feature type="region of interest" description="Disordered" evidence="3">
    <location>
        <begin position="117"/>
        <end position="136"/>
    </location>
</feature>
<reference evidence="5 6" key="1">
    <citation type="submission" date="2014-06" db="EMBL/GenBank/DDBJ databases">
        <authorList>
            <person name="Swart Estienne"/>
        </authorList>
    </citation>
    <scope>NUCLEOTIDE SEQUENCE [LARGE SCALE GENOMIC DNA]</scope>
    <source>
        <strain evidence="5 6">130c</strain>
    </source>
</reference>
<evidence type="ECO:0000313" key="6">
    <source>
        <dbReference type="Proteomes" id="UP000039865"/>
    </source>
</evidence>
<comment type="subcellular location">
    <subcellularLocation>
        <location evidence="1">Nucleus</location>
    </subcellularLocation>
</comment>